<dbReference type="EMBL" id="JAZHXI010000001">
    <property type="protein sequence ID" value="KAL2075910.1"/>
    <property type="molecule type" value="Genomic_DNA"/>
</dbReference>
<comment type="caution">
    <text evidence="2">The sequence shown here is derived from an EMBL/GenBank/DDBJ whole genome shotgun (WGS) entry which is preliminary data.</text>
</comment>
<accession>A0ABR4D168</accession>
<reference evidence="2 3" key="1">
    <citation type="journal article" date="2024" name="Commun. Biol.">
        <title>Comparative genomic analysis of thermophilic fungi reveals convergent evolutionary adaptations and gene losses.</title>
        <authorList>
            <person name="Steindorff A.S."/>
            <person name="Aguilar-Pontes M.V."/>
            <person name="Robinson A.J."/>
            <person name="Andreopoulos B."/>
            <person name="LaButti K."/>
            <person name="Kuo A."/>
            <person name="Mondo S."/>
            <person name="Riley R."/>
            <person name="Otillar R."/>
            <person name="Haridas S."/>
            <person name="Lipzen A."/>
            <person name="Grimwood J."/>
            <person name="Schmutz J."/>
            <person name="Clum A."/>
            <person name="Reid I.D."/>
            <person name="Moisan M.C."/>
            <person name="Butler G."/>
            <person name="Nguyen T.T.M."/>
            <person name="Dewar K."/>
            <person name="Conant G."/>
            <person name="Drula E."/>
            <person name="Henrissat B."/>
            <person name="Hansel C."/>
            <person name="Singer S."/>
            <person name="Hutchinson M.I."/>
            <person name="de Vries R.P."/>
            <person name="Natvig D.O."/>
            <person name="Powell A.J."/>
            <person name="Tsang A."/>
            <person name="Grigoriev I.V."/>
        </authorList>
    </citation>
    <scope>NUCLEOTIDE SEQUENCE [LARGE SCALE GENOMIC DNA]</scope>
    <source>
        <strain evidence="2 3">CBS 494.80</strain>
    </source>
</reference>
<name>A0ABR4D168_9HELO</name>
<sequence length="129" mass="14365">MPLKQSNPRGTRLRENTHSNTPPDTGYPLLITKAKASHHHHSGLPLPIEAQEQNITKKTDISLSLSCYQGIHTSTKCQVISGAVIKEFTTPRYANVNTHLGLHPSDSLDYFRFNENCVSQSSLNHTAFK</sequence>
<keyword evidence="3" id="KW-1185">Reference proteome</keyword>
<proteinExistence type="predicted"/>
<feature type="region of interest" description="Disordered" evidence="1">
    <location>
        <begin position="1"/>
        <end position="29"/>
    </location>
</feature>
<dbReference type="Proteomes" id="UP001595075">
    <property type="component" value="Unassembled WGS sequence"/>
</dbReference>
<protein>
    <submittedName>
        <fullName evidence="2">Uncharacterized protein</fullName>
    </submittedName>
</protein>
<evidence type="ECO:0000313" key="3">
    <source>
        <dbReference type="Proteomes" id="UP001595075"/>
    </source>
</evidence>
<evidence type="ECO:0000313" key="2">
    <source>
        <dbReference type="EMBL" id="KAL2075910.1"/>
    </source>
</evidence>
<organism evidence="2 3">
    <name type="scientific">Oculimacula yallundae</name>
    <dbReference type="NCBI Taxonomy" id="86028"/>
    <lineage>
        <taxon>Eukaryota</taxon>
        <taxon>Fungi</taxon>
        <taxon>Dikarya</taxon>
        <taxon>Ascomycota</taxon>
        <taxon>Pezizomycotina</taxon>
        <taxon>Leotiomycetes</taxon>
        <taxon>Helotiales</taxon>
        <taxon>Ploettnerulaceae</taxon>
        <taxon>Oculimacula</taxon>
    </lineage>
</organism>
<evidence type="ECO:0000256" key="1">
    <source>
        <dbReference type="SAM" id="MobiDB-lite"/>
    </source>
</evidence>
<gene>
    <name evidence="2" type="ORF">VTL71DRAFT_853</name>
</gene>